<feature type="region of interest" description="Disordered" evidence="1">
    <location>
        <begin position="1"/>
        <end position="75"/>
    </location>
</feature>
<keyword evidence="3" id="KW-1185">Reference proteome</keyword>
<organism evidence="2 3">
    <name type="scientific">Prorocentrum cordatum</name>
    <dbReference type="NCBI Taxonomy" id="2364126"/>
    <lineage>
        <taxon>Eukaryota</taxon>
        <taxon>Sar</taxon>
        <taxon>Alveolata</taxon>
        <taxon>Dinophyceae</taxon>
        <taxon>Prorocentrales</taxon>
        <taxon>Prorocentraceae</taxon>
        <taxon>Prorocentrum</taxon>
    </lineage>
</organism>
<feature type="non-terminal residue" evidence="2">
    <location>
        <position position="1"/>
    </location>
</feature>
<evidence type="ECO:0000313" key="3">
    <source>
        <dbReference type="Proteomes" id="UP001189429"/>
    </source>
</evidence>
<feature type="compositionally biased region" description="Low complexity" evidence="1">
    <location>
        <begin position="51"/>
        <end position="64"/>
    </location>
</feature>
<feature type="non-terminal residue" evidence="2">
    <location>
        <position position="201"/>
    </location>
</feature>
<gene>
    <name evidence="2" type="ORF">PCOR1329_LOCUS33349</name>
</gene>
<protein>
    <submittedName>
        <fullName evidence="2">Uncharacterized protein</fullName>
    </submittedName>
</protein>
<name>A0ABN9SX02_9DINO</name>
<feature type="compositionally biased region" description="Basic residues" evidence="1">
    <location>
        <begin position="1"/>
        <end position="11"/>
    </location>
</feature>
<evidence type="ECO:0000256" key="1">
    <source>
        <dbReference type="SAM" id="MobiDB-lite"/>
    </source>
</evidence>
<evidence type="ECO:0000313" key="2">
    <source>
        <dbReference type="EMBL" id="CAK0837051.1"/>
    </source>
</evidence>
<comment type="caution">
    <text evidence="2">The sequence shown here is derived from an EMBL/GenBank/DDBJ whole genome shotgun (WGS) entry which is preliminary data.</text>
</comment>
<reference evidence="2" key="1">
    <citation type="submission" date="2023-10" db="EMBL/GenBank/DDBJ databases">
        <authorList>
            <person name="Chen Y."/>
            <person name="Shah S."/>
            <person name="Dougan E. K."/>
            <person name="Thang M."/>
            <person name="Chan C."/>
        </authorList>
    </citation>
    <scope>NUCLEOTIDE SEQUENCE [LARGE SCALE GENOMIC DNA]</scope>
</reference>
<dbReference type="EMBL" id="CAUYUJ010013999">
    <property type="protein sequence ID" value="CAK0837051.1"/>
    <property type="molecule type" value="Genomic_DNA"/>
</dbReference>
<accession>A0ABN9SX02</accession>
<dbReference type="Proteomes" id="UP001189429">
    <property type="component" value="Unassembled WGS sequence"/>
</dbReference>
<sequence length="201" mass="21546">PPPLRRIRKRSPFPPLPLVQALPALPSGDRSNLSLGRRARHRTSVRHGAVPLGAARARSNAAARPRGRPRRRGDECTVPGACLDEAAVEAAEQGEADALRVELLQSRSSVAARASTESNASSGASSDRTFWFVSRKQCGGVAGVPGNVLWAAQCQPAAWDRTKSVIYMCEGREATNTLHWHLLPEAPRGFCWSALGSPPST</sequence>
<proteinExistence type="predicted"/>